<dbReference type="CDD" id="cd00371">
    <property type="entry name" value="HMA"/>
    <property type="match status" value="1"/>
</dbReference>
<dbReference type="SUPFAM" id="SSF55008">
    <property type="entry name" value="HMA, heavy metal-associated domain"/>
    <property type="match status" value="1"/>
</dbReference>
<evidence type="ECO:0000259" key="1">
    <source>
        <dbReference type="PROSITE" id="PS50846"/>
    </source>
</evidence>
<dbReference type="EMBL" id="AP023366">
    <property type="protein sequence ID" value="BCJ86162.1"/>
    <property type="molecule type" value="Genomic_DNA"/>
</dbReference>
<protein>
    <recommendedName>
        <fullName evidence="1">HMA domain-containing protein</fullName>
    </recommendedName>
</protein>
<keyword evidence="3" id="KW-1185">Reference proteome</keyword>
<dbReference type="Pfam" id="PF00403">
    <property type="entry name" value="HMA"/>
    <property type="match status" value="1"/>
</dbReference>
<dbReference type="AlphaFoldDB" id="A0A7I8D9W7"/>
<accession>A0A7I8D9W7</accession>
<dbReference type="KEGG" id="eff:skT53_11470"/>
<reference evidence="2 3" key="1">
    <citation type="submission" date="2020-08" db="EMBL/GenBank/DDBJ databases">
        <title>Complete Genome Sequence of Effusibacillus dendaii Strain skT53, Isolated from Farmland soil.</title>
        <authorList>
            <person name="Konishi T."/>
            <person name="Kawasaki H."/>
        </authorList>
    </citation>
    <scope>NUCLEOTIDE SEQUENCE [LARGE SCALE GENOMIC DNA]</scope>
    <source>
        <strain evidence="3">skT53</strain>
    </source>
</reference>
<dbReference type="RefSeq" id="WP_200760194.1">
    <property type="nucleotide sequence ID" value="NZ_AP023366.1"/>
</dbReference>
<name>A0A7I8D9W7_9BACL</name>
<sequence length="71" mass="8041">METRKVAVEGMIDQSDANKVSRALHEVWGVRHVEVNLARGEAVFSYDEHSASFIDFQQALADSGYRMNEIQ</sequence>
<dbReference type="InterPro" id="IPR006121">
    <property type="entry name" value="HMA_dom"/>
</dbReference>
<evidence type="ECO:0000313" key="2">
    <source>
        <dbReference type="EMBL" id="BCJ86162.1"/>
    </source>
</evidence>
<dbReference type="Proteomes" id="UP000593802">
    <property type="component" value="Chromosome"/>
</dbReference>
<proteinExistence type="predicted"/>
<gene>
    <name evidence="2" type="ORF">skT53_11470</name>
</gene>
<dbReference type="Gene3D" id="3.30.70.100">
    <property type="match status" value="1"/>
</dbReference>
<evidence type="ECO:0000313" key="3">
    <source>
        <dbReference type="Proteomes" id="UP000593802"/>
    </source>
</evidence>
<dbReference type="GO" id="GO:0046872">
    <property type="term" value="F:metal ion binding"/>
    <property type="evidence" value="ECO:0007669"/>
    <property type="project" value="InterPro"/>
</dbReference>
<organism evidence="2 3">
    <name type="scientific">Effusibacillus dendaii</name>
    <dbReference type="NCBI Taxonomy" id="2743772"/>
    <lineage>
        <taxon>Bacteria</taxon>
        <taxon>Bacillati</taxon>
        <taxon>Bacillota</taxon>
        <taxon>Bacilli</taxon>
        <taxon>Bacillales</taxon>
        <taxon>Alicyclobacillaceae</taxon>
        <taxon>Effusibacillus</taxon>
    </lineage>
</organism>
<dbReference type="PROSITE" id="PS50846">
    <property type="entry name" value="HMA_2"/>
    <property type="match status" value="1"/>
</dbReference>
<feature type="domain" description="HMA" evidence="1">
    <location>
        <begin position="2"/>
        <end position="68"/>
    </location>
</feature>
<dbReference type="InterPro" id="IPR036163">
    <property type="entry name" value="HMA_dom_sf"/>
</dbReference>